<protein>
    <submittedName>
        <fullName evidence="1">Uncharacterized protein</fullName>
    </submittedName>
</protein>
<accession>A0A9E7JDV3</accession>
<organism evidence="1 2">
    <name type="scientific">Musa troglodytarum</name>
    <name type="common">fe'i banana</name>
    <dbReference type="NCBI Taxonomy" id="320322"/>
    <lineage>
        <taxon>Eukaryota</taxon>
        <taxon>Viridiplantae</taxon>
        <taxon>Streptophyta</taxon>
        <taxon>Embryophyta</taxon>
        <taxon>Tracheophyta</taxon>
        <taxon>Spermatophyta</taxon>
        <taxon>Magnoliopsida</taxon>
        <taxon>Liliopsida</taxon>
        <taxon>Zingiberales</taxon>
        <taxon>Musaceae</taxon>
        <taxon>Musa</taxon>
    </lineage>
</organism>
<dbReference type="Proteomes" id="UP001055439">
    <property type="component" value="Chromosome 10"/>
</dbReference>
<evidence type="ECO:0000313" key="1">
    <source>
        <dbReference type="EMBL" id="URD77384.1"/>
    </source>
</evidence>
<reference evidence="1" key="1">
    <citation type="submission" date="2022-05" db="EMBL/GenBank/DDBJ databases">
        <title>The Musa troglodytarum L. genome provides insights into the mechanism of non-climacteric behaviour and enrichment of carotenoids.</title>
        <authorList>
            <person name="Wang J."/>
        </authorList>
    </citation>
    <scope>NUCLEOTIDE SEQUENCE</scope>
    <source>
        <tissue evidence="1">Leaf</tissue>
    </source>
</reference>
<gene>
    <name evidence="1" type="ORF">MUK42_05333</name>
</gene>
<sequence length="170" mass="18925">PALLLQRLAAEVRVPSKCRRITEAGAQHAWNLSSQAIIRHIEVHQSEIRASAEERIRRGHCQRGLTPGASKDWRANLEYRRRDGCRPKRHQRGAVGDIRRDITREIVLAEVELHESRKPGEVLWNGAGQVVVAKLDGEVGAVGQVRGDFAGRWDYAGEGVGGEVEDMQTP</sequence>
<evidence type="ECO:0000313" key="2">
    <source>
        <dbReference type="Proteomes" id="UP001055439"/>
    </source>
</evidence>
<keyword evidence="2" id="KW-1185">Reference proteome</keyword>
<dbReference type="AlphaFoldDB" id="A0A9E7JDV3"/>
<proteinExistence type="predicted"/>
<name>A0A9E7JDV3_9LILI</name>
<dbReference type="EMBL" id="CP097503">
    <property type="protein sequence ID" value="URD77384.1"/>
    <property type="molecule type" value="Genomic_DNA"/>
</dbReference>
<feature type="non-terminal residue" evidence="1">
    <location>
        <position position="1"/>
    </location>
</feature>